<dbReference type="InterPro" id="IPR013762">
    <property type="entry name" value="Integrase-like_cat_sf"/>
</dbReference>
<organism evidence="7 8">
    <name type="scientific">Crocosphaera chwakensis CCY0110</name>
    <dbReference type="NCBI Taxonomy" id="391612"/>
    <lineage>
        <taxon>Bacteria</taxon>
        <taxon>Bacillati</taxon>
        <taxon>Cyanobacteriota</taxon>
        <taxon>Cyanophyceae</taxon>
        <taxon>Oscillatoriophycideae</taxon>
        <taxon>Chroococcales</taxon>
        <taxon>Aphanothecaceae</taxon>
        <taxon>Crocosphaera</taxon>
        <taxon>Crocosphaera chwakensis</taxon>
    </lineage>
</organism>
<dbReference type="eggNOG" id="COG0582">
    <property type="taxonomic scope" value="Bacteria"/>
</dbReference>
<evidence type="ECO:0000256" key="2">
    <source>
        <dbReference type="ARBA" id="ARBA00023125"/>
    </source>
</evidence>
<evidence type="ECO:0000256" key="4">
    <source>
        <dbReference type="PROSITE-ProRule" id="PRU01248"/>
    </source>
</evidence>
<comment type="similarity">
    <text evidence="1">Belongs to the 'phage' integrase family.</text>
</comment>
<protein>
    <submittedName>
        <fullName evidence="7">Tn554, transposase B</fullName>
    </submittedName>
</protein>
<dbReference type="Gene3D" id="1.10.443.10">
    <property type="entry name" value="Intergrase catalytic core"/>
    <property type="match status" value="1"/>
</dbReference>
<dbReference type="GO" id="GO:0015074">
    <property type="term" value="P:DNA integration"/>
    <property type="evidence" value="ECO:0007669"/>
    <property type="project" value="InterPro"/>
</dbReference>
<dbReference type="PROSITE" id="PS51898">
    <property type="entry name" value="TYR_RECOMBINASE"/>
    <property type="match status" value="1"/>
</dbReference>
<dbReference type="InterPro" id="IPR010998">
    <property type="entry name" value="Integrase_recombinase_N"/>
</dbReference>
<dbReference type="Proteomes" id="UP000003781">
    <property type="component" value="Unassembled WGS sequence"/>
</dbReference>
<dbReference type="PANTHER" id="PTHR30349">
    <property type="entry name" value="PHAGE INTEGRASE-RELATED"/>
    <property type="match status" value="1"/>
</dbReference>
<dbReference type="EMBL" id="AAXW01000057">
    <property type="protein sequence ID" value="EAZ89031.1"/>
    <property type="molecule type" value="Genomic_DNA"/>
</dbReference>
<dbReference type="PROSITE" id="PS51900">
    <property type="entry name" value="CB"/>
    <property type="match status" value="1"/>
</dbReference>
<evidence type="ECO:0000313" key="7">
    <source>
        <dbReference type="EMBL" id="EAZ89031.1"/>
    </source>
</evidence>
<name>A3IWY0_9CHRO</name>
<proteinExistence type="inferred from homology"/>
<evidence type="ECO:0000256" key="3">
    <source>
        <dbReference type="ARBA" id="ARBA00023172"/>
    </source>
</evidence>
<accession>A3IWY0</accession>
<keyword evidence="2 4" id="KW-0238">DNA-binding</keyword>
<dbReference type="InterPro" id="IPR002104">
    <property type="entry name" value="Integrase_catalytic"/>
</dbReference>
<dbReference type="RefSeq" id="WP_008277886.1">
    <property type="nucleotide sequence ID" value="NZ_AAXW01000057.1"/>
</dbReference>
<dbReference type="Gene3D" id="1.10.150.130">
    <property type="match status" value="1"/>
</dbReference>
<dbReference type="AlphaFoldDB" id="A3IWY0"/>
<dbReference type="SUPFAM" id="SSF56349">
    <property type="entry name" value="DNA breaking-rejoining enzymes"/>
    <property type="match status" value="1"/>
</dbReference>
<dbReference type="PANTHER" id="PTHR30349:SF41">
    <property type="entry name" value="INTEGRASE_RECOMBINASE PROTEIN MJ0367-RELATED"/>
    <property type="match status" value="1"/>
</dbReference>
<dbReference type="GO" id="GO:0006310">
    <property type="term" value="P:DNA recombination"/>
    <property type="evidence" value="ECO:0007669"/>
    <property type="project" value="UniProtKB-KW"/>
</dbReference>
<keyword evidence="3" id="KW-0233">DNA recombination</keyword>
<dbReference type="GO" id="GO:0003677">
    <property type="term" value="F:DNA binding"/>
    <property type="evidence" value="ECO:0007669"/>
    <property type="project" value="UniProtKB-UniRule"/>
</dbReference>
<dbReference type="Pfam" id="PF00589">
    <property type="entry name" value="Phage_integrase"/>
    <property type="match status" value="1"/>
</dbReference>
<feature type="domain" description="Core-binding (CB)" evidence="6">
    <location>
        <begin position="206"/>
        <end position="296"/>
    </location>
</feature>
<dbReference type="InterPro" id="IPR050090">
    <property type="entry name" value="Tyrosine_recombinase_XerCD"/>
</dbReference>
<evidence type="ECO:0000256" key="1">
    <source>
        <dbReference type="ARBA" id="ARBA00008857"/>
    </source>
</evidence>
<feature type="domain" description="Tyr recombinase" evidence="5">
    <location>
        <begin position="319"/>
        <end position="516"/>
    </location>
</feature>
<reference evidence="7 8" key="1">
    <citation type="submission" date="2007-03" db="EMBL/GenBank/DDBJ databases">
        <authorList>
            <person name="Stal L."/>
            <person name="Ferriera S."/>
            <person name="Johnson J."/>
            <person name="Kravitz S."/>
            <person name="Beeson K."/>
            <person name="Sutton G."/>
            <person name="Rogers Y.-H."/>
            <person name="Friedman R."/>
            <person name="Frazier M."/>
            <person name="Venter J.C."/>
        </authorList>
    </citation>
    <scope>NUCLEOTIDE SEQUENCE [LARGE SCALE GENOMIC DNA]</scope>
    <source>
        <strain evidence="7 8">CCY0110</strain>
    </source>
</reference>
<keyword evidence="8" id="KW-1185">Reference proteome</keyword>
<dbReference type="InterPro" id="IPR011010">
    <property type="entry name" value="DNA_brk_join_enz"/>
</dbReference>
<evidence type="ECO:0000259" key="6">
    <source>
        <dbReference type="PROSITE" id="PS51900"/>
    </source>
</evidence>
<dbReference type="OrthoDB" id="568347at2"/>
<gene>
    <name evidence="7" type="ORF">CY0110_23106</name>
</gene>
<dbReference type="InterPro" id="IPR044068">
    <property type="entry name" value="CB"/>
</dbReference>
<sequence>MIKPNSQKPRKLSLIKSQSQSNIKASNVLSDSLLDLYPKDIACPRCHSTKYCQNKIGNRGQKQVKCKDCKKFYTIQPLYDKNGNKINCAKCNSNNYKLNGFIKQQRKYKCLDCGNNYILEKEVAGLVTCRWCGGINYRKSGLSVKTNKQQYLCHDCNRQFTENACDKHGVRLESPKEFSFENDIWTAENLNYENSIHYSNKLNFSEVVPLWAKKYIKKYILFEVSRNLSFETLIQRLSELKLFGKFIEESFYCHRFEDIDRNLILDFLLHLKTSDYSFSRKHHTLSAIKRFFETGTLNGWFNVEPSLIRREDWGKTPKTLPRFIPEEVMSQLMMHIEHLPESIMRMVLVNIECGFRVGELVSLPFDCLKTNGKDGWSIQYKNHKMKKEAIKPISSELALVIKEQQYYIREKLESDFKYLFCGGKLGMSPFYPEAKLMSSRSFTKYLRGLAEQYQIKDCNGELWHFQSHQFRHTVGTRMINAGVPQHIVQRYLGHESPTMTQVYAHIHDQTLRKEIEKYHESRVVNFQGETVELEETILSSNDDLEWFKKNVQARALEHGYCARPKVLGDCDIPGFDGCYNCPHWRTNKNFIPILQDTLERTNKVLEKARNCGWELQVKKNEPIQHNLERVIASLEAESNE</sequence>
<evidence type="ECO:0000259" key="5">
    <source>
        <dbReference type="PROSITE" id="PS51898"/>
    </source>
</evidence>
<comment type="caution">
    <text evidence="7">The sequence shown here is derived from an EMBL/GenBank/DDBJ whole genome shotgun (WGS) entry which is preliminary data.</text>
</comment>
<evidence type="ECO:0000313" key="8">
    <source>
        <dbReference type="Proteomes" id="UP000003781"/>
    </source>
</evidence>